<dbReference type="Pfam" id="PF00010">
    <property type="entry name" value="HLH"/>
    <property type="match status" value="1"/>
</dbReference>
<feature type="region of interest" description="Disordered" evidence="6">
    <location>
        <begin position="38"/>
        <end position="99"/>
    </location>
</feature>
<feature type="compositionally biased region" description="Basic and acidic residues" evidence="6">
    <location>
        <begin position="205"/>
        <end position="218"/>
    </location>
</feature>
<feature type="compositionally biased region" description="Polar residues" evidence="6">
    <location>
        <begin position="301"/>
        <end position="319"/>
    </location>
</feature>
<dbReference type="InterPro" id="IPR011598">
    <property type="entry name" value="bHLH_dom"/>
</dbReference>
<evidence type="ECO:0000256" key="3">
    <source>
        <dbReference type="ARBA" id="ARBA00023125"/>
    </source>
</evidence>
<dbReference type="GO" id="GO:0005634">
    <property type="term" value="C:nucleus"/>
    <property type="evidence" value="ECO:0007669"/>
    <property type="project" value="UniProtKB-SubCell"/>
</dbReference>
<evidence type="ECO:0000313" key="8">
    <source>
        <dbReference type="EMBL" id="ODQ59627.1"/>
    </source>
</evidence>
<dbReference type="InterPro" id="IPR036638">
    <property type="entry name" value="HLH_DNA-bd_sf"/>
</dbReference>
<dbReference type="STRING" id="683960.A0A1E3P418"/>
<dbReference type="PROSITE" id="PS50888">
    <property type="entry name" value="BHLH"/>
    <property type="match status" value="1"/>
</dbReference>
<dbReference type="GeneID" id="30201938"/>
<feature type="compositionally biased region" description="Polar residues" evidence="6">
    <location>
        <begin position="120"/>
        <end position="204"/>
    </location>
</feature>
<name>A0A1E3P418_WICAA</name>
<dbReference type="OrthoDB" id="690068at2759"/>
<dbReference type="Gene3D" id="4.10.280.10">
    <property type="entry name" value="Helix-loop-helix DNA-binding domain"/>
    <property type="match status" value="1"/>
</dbReference>
<feature type="region of interest" description="Disordered" evidence="6">
    <location>
        <begin position="120"/>
        <end position="218"/>
    </location>
</feature>
<keyword evidence="2" id="KW-0805">Transcription regulation</keyword>
<dbReference type="AlphaFoldDB" id="A0A1E3P418"/>
<dbReference type="PANTHER" id="PTHR45776:SF2">
    <property type="entry name" value="MIP04163P"/>
    <property type="match status" value="1"/>
</dbReference>
<dbReference type="GO" id="GO:0046983">
    <property type="term" value="F:protein dimerization activity"/>
    <property type="evidence" value="ECO:0007669"/>
    <property type="project" value="InterPro"/>
</dbReference>
<dbReference type="GO" id="GO:0000981">
    <property type="term" value="F:DNA-binding transcription factor activity, RNA polymerase II-specific"/>
    <property type="evidence" value="ECO:0007669"/>
    <property type="project" value="TreeGrafter"/>
</dbReference>
<evidence type="ECO:0000256" key="1">
    <source>
        <dbReference type="ARBA" id="ARBA00004123"/>
    </source>
</evidence>
<reference evidence="8 9" key="1">
    <citation type="journal article" date="2016" name="Proc. Natl. Acad. Sci. U.S.A.">
        <title>Comparative genomics of biotechnologically important yeasts.</title>
        <authorList>
            <person name="Riley R."/>
            <person name="Haridas S."/>
            <person name="Wolfe K.H."/>
            <person name="Lopes M.R."/>
            <person name="Hittinger C.T."/>
            <person name="Goeker M."/>
            <person name="Salamov A.A."/>
            <person name="Wisecaver J.H."/>
            <person name="Long T.M."/>
            <person name="Calvey C.H."/>
            <person name="Aerts A.L."/>
            <person name="Barry K.W."/>
            <person name="Choi C."/>
            <person name="Clum A."/>
            <person name="Coughlan A.Y."/>
            <person name="Deshpande S."/>
            <person name="Douglass A.P."/>
            <person name="Hanson S.J."/>
            <person name="Klenk H.-P."/>
            <person name="LaButti K.M."/>
            <person name="Lapidus A."/>
            <person name="Lindquist E.A."/>
            <person name="Lipzen A.M."/>
            <person name="Meier-Kolthoff J.P."/>
            <person name="Ohm R.A."/>
            <person name="Otillar R.P."/>
            <person name="Pangilinan J.L."/>
            <person name="Peng Y."/>
            <person name="Rokas A."/>
            <person name="Rosa C.A."/>
            <person name="Scheuner C."/>
            <person name="Sibirny A.A."/>
            <person name="Slot J.C."/>
            <person name="Stielow J.B."/>
            <person name="Sun H."/>
            <person name="Kurtzman C.P."/>
            <person name="Blackwell M."/>
            <person name="Grigoriev I.V."/>
            <person name="Jeffries T.W."/>
        </authorList>
    </citation>
    <scope>NUCLEOTIDE SEQUENCE [LARGE SCALE GENOMIC DNA]</scope>
    <source>
        <strain evidence="9">ATCC 58044 / CBS 1984 / NCYC 433 / NRRL Y-366-8</strain>
    </source>
</reference>
<dbReference type="Proteomes" id="UP000094112">
    <property type="component" value="Unassembled WGS sequence"/>
</dbReference>
<feature type="compositionally biased region" description="Low complexity" evidence="6">
    <location>
        <begin position="42"/>
        <end position="53"/>
    </location>
</feature>
<feature type="compositionally biased region" description="Polar residues" evidence="6">
    <location>
        <begin position="54"/>
        <end position="99"/>
    </location>
</feature>
<dbReference type="SMART" id="SM00353">
    <property type="entry name" value="HLH"/>
    <property type="match status" value="1"/>
</dbReference>
<protein>
    <recommendedName>
        <fullName evidence="7">BHLH domain-containing protein</fullName>
    </recommendedName>
</protein>
<dbReference type="GO" id="GO:0000978">
    <property type="term" value="F:RNA polymerase II cis-regulatory region sequence-specific DNA binding"/>
    <property type="evidence" value="ECO:0007669"/>
    <property type="project" value="TreeGrafter"/>
</dbReference>
<organism evidence="8 9">
    <name type="scientific">Wickerhamomyces anomalus (strain ATCC 58044 / CBS 1984 / NCYC 433 / NRRL Y-366-8)</name>
    <name type="common">Yeast</name>
    <name type="synonym">Hansenula anomala</name>
    <dbReference type="NCBI Taxonomy" id="683960"/>
    <lineage>
        <taxon>Eukaryota</taxon>
        <taxon>Fungi</taxon>
        <taxon>Dikarya</taxon>
        <taxon>Ascomycota</taxon>
        <taxon>Saccharomycotina</taxon>
        <taxon>Saccharomycetes</taxon>
        <taxon>Phaffomycetales</taxon>
        <taxon>Wickerhamomycetaceae</taxon>
        <taxon>Wickerhamomyces</taxon>
    </lineage>
</organism>
<evidence type="ECO:0000256" key="5">
    <source>
        <dbReference type="ARBA" id="ARBA00023242"/>
    </source>
</evidence>
<keyword evidence="4" id="KW-0804">Transcription</keyword>
<feature type="domain" description="BHLH" evidence="7">
    <location>
        <begin position="213"/>
        <end position="272"/>
    </location>
</feature>
<proteinExistence type="predicted"/>
<evidence type="ECO:0000313" key="9">
    <source>
        <dbReference type="Proteomes" id="UP000094112"/>
    </source>
</evidence>
<keyword evidence="9" id="KW-1185">Reference proteome</keyword>
<evidence type="ECO:0000256" key="2">
    <source>
        <dbReference type="ARBA" id="ARBA00023015"/>
    </source>
</evidence>
<accession>A0A1E3P418</accession>
<dbReference type="SUPFAM" id="SSF47459">
    <property type="entry name" value="HLH, helix-loop-helix DNA-binding domain"/>
    <property type="match status" value="1"/>
</dbReference>
<comment type="subcellular location">
    <subcellularLocation>
        <location evidence="1">Nucleus</location>
    </subcellularLocation>
</comment>
<keyword evidence="3" id="KW-0238">DNA-binding</keyword>
<dbReference type="RefSeq" id="XP_019038834.1">
    <property type="nucleotide sequence ID" value="XM_019184692.1"/>
</dbReference>
<dbReference type="EMBL" id="KV454210">
    <property type="protein sequence ID" value="ODQ59627.1"/>
    <property type="molecule type" value="Genomic_DNA"/>
</dbReference>
<sequence length="352" mass="39536">MTDEYLNFNSGKINLDDFSFNINNDASSTIPENELLDFTTGNPNNNNINNSHNLHQGSHGTTHLNPTQLHSGSLTHNDPSNVQNSFHNNSYLSPVNSPYTNPNHLSTSFVSSRKNSVYDTLESVASPQQHQSTLNSQYFSPSQKPMSFSNNTASRQIPDISSINSPGSINDQLSPYPSSFDTFKSPSVRSQGLSPATSSGPKQQLTKEDKLRRRREFHNQVERRRRDLIKERIKELGVIVPPSLLLVDSDGKEIKPSKSVIINKTVEYLIHLHKVMKSQDERLADLVAKIEELEKLPDQNPVPQGNNESSYQNSPANIQTFGSDNQQHELDFDVNEFLKDHKTDANWDGLNI</sequence>
<evidence type="ECO:0000256" key="4">
    <source>
        <dbReference type="ARBA" id="ARBA00023163"/>
    </source>
</evidence>
<dbReference type="PANTHER" id="PTHR45776">
    <property type="entry name" value="MIP04163P"/>
    <property type="match status" value="1"/>
</dbReference>
<evidence type="ECO:0000259" key="7">
    <source>
        <dbReference type="PROSITE" id="PS50888"/>
    </source>
</evidence>
<evidence type="ECO:0000256" key="6">
    <source>
        <dbReference type="SAM" id="MobiDB-lite"/>
    </source>
</evidence>
<gene>
    <name evidence="8" type="ORF">WICANDRAFT_78265</name>
</gene>
<keyword evidence="5" id="KW-0539">Nucleus</keyword>
<feature type="region of interest" description="Disordered" evidence="6">
    <location>
        <begin position="295"/>
        <end position="319"/>
    </location>
</feature>